<evidence type="ECO:0000313" key="4">
    <source>
        <dbReference type="Proteomes" id="UP000593594"/>
    </source>
</evidence>
<dbReference type="NCBIfam" id="TIGR03807">
    <property type="entry name" value="RR_fam_repeat"/>
    <property type="match status" value="3"/>
</dbReference>
<dbReference type="RefSeq" id="WP_213163260.1">
    <property type="nucleotide sequence ID" value="NZ_CP058214.1"/>
</dbReference>
<keyword evidence="1" id="KW-0732">Signal</keyword>
<dbReference type="InterPro" id="IPR006626">
    <property type="entry name" value="PbH1"/>
</dbReference>
<dbReference type="Pfam" id="PF13229">
    <property type="entry name" value="Beta_helix"/>
    <property type="match status" value="1"/>
</dbReference>
<dbReference type="PANTHER" id="PTHR36453:SF1">
    <property type="entry name" value="RIGHT HANDED BETA HELIX DOMAIN-CONTAINING PROTEIN"/>
    <property type="match status" value="1"/>
</dbReference>
<evidence type="ECO:0000256" key="1">
    <source>
        <dbReference type="SAM" id="SignalP"/>
    </source>
</evidence>
<dbReference type="InterPro" id="IPR006311">
    <property type="entry name" value="TAT_signal"/>
</dbReference>
<feature type="domain" description="Right handed beta helix" evidence="2">
    <location>
        <begin position="168"/>
        <end position="316"/>
    </location>
</feature>
<dbReference type="Proteomes" id="UP000593594">
    <property type="component" value="Chromosome"/>
</dbReference>
<evidence type="ECO:0000259" key="2">
    <source>
        <dbReference type="Pfam" id="PF13229"/>
    </source>
</evidence>
<proteinExistence type="predicted"/>
<dbReference type="InterPro" id="IPR039448">
    <property type="entry name" value="Beta_helix"/>
</dbReference>
<dbReference type="PROSITE" id="PS51318">
    <property type="entry name" value="TAT"/>
    <property type="match status" value="1"/>
</dbReference>
<dbReference type="PANTHER" id="PTHR36453">
    <property type="entry name" value="SECRETED PROTEIN-RELATED"/>
    <property type="match status" value="1"/>
</dbReference>
<evidence type="ECO:0000313" key="3">
    <source>
        <dbReference type="EMBL" id="QPC42032.1"/>
    </source>
</evidence>
<dbReference type="InterPro" id="IPR022388">
    <property type="entry name" value="CHP03808"/>
</dbReference>
<dbReference type="NCBIfam" id="TIGR03808">
    <property type="entry name" value="RR_plus_rpt_1"/>
    <property type="match status" value="1"/>
</dbReference>
<gene>
    <name evidence="3" type="ORF">HW532_04495</name>
</gene>
<organism evidence="3 4">
    <name type="scientific">Kaustia mangrovi</name>
    <dbReference type="NCBI Taxonomy" id="2593653"/>
    <lineage>
        <taxon>Bacteria</taxon>
        <taxon>Pseudomonadati</taxon>
        <taxon>Pseudomonadota</taxon>
        <taxon>Alphaproteobacteria</taxon>
        <taxon>Hyphomicrobiales</taxon>
        <taxon>Parvibaculaceae</taxon>
        <taxon>Kaustia</taxon>
    </lineage>
</organism>
<dbReference type="Gene3D" id="2.160.20.10">
    <property type="entry name" value="Single-stranded right-handed beta-helix, Pectin lyase-like"/>
    <property type="match status" value="2"/>
</dbReference>
<accession>A0A7S8C298</accession>
<sequence length="451" mass="44965">MDPLRRSLLGAGAGSGLGLLAGLPSALAAGGAQGPALDARSLGLRPDVPGDQTAALQAAVDRAAADGAPLFLPPGRYEVGNLRISRPAAVIGVPGLTRLVFTGGPALLSVAQTGSVTLAGLTFDGAGRAFDDTNDGALLVARGVDGLTVEACTVAASTGSGMDLGDCSGRIAGNTISSVARTGLFALDSRGLEVAGNTLGDIGNNGIQIWRSAAGEDGTLVTGNRIEAVRADAGGSGQNGNGINVFRANGVTVAGNHVADCAFSAVRGNMASNLRIADNQCRQLGEVALYAEFAFEGAVISGNVVEDAAIGISITNFNEGGRLAVCSGNLVRRLKVLPDAPDERGIGIAAEADTAISGNVVEDAPRTGIMLGWGRYMRDVNATGNIVRNARWGIAASVSEGAGHALVTGNTVSGAGEYAIVGHDHGRAATGELADGSTPAPANLLVASNQA</sequence>
<dbReference type="SUPFAM" id="SSF51126">
    <property type="entry name" value="Pectin lyase-like"/>
    <property type="match status" value="1"/>
</dbReference>
<dbReference type="InterPro" id="IPR022444">
    <property type="entry name" value="Cofactor-bd_rpt"/>
</dbReference>
<dbReference type="InterPro" id="IPR011050">
    <property type="entry name" value="Pectin_lyase_fold/virulence"/>
</dbReference>
<dbReference type="EMBL" id="CP058214">
    <property type="protein sequence ID" value="QPC42032.1"/>
    <property type="molecule type" value="Genomic_DNA"/>
</dbReference>
<protein>
    <submittedName>
        <fullName evidence="3">TIGR03808 family TAT-translocated repetitive protein</fullName>
    </submittedName>
</protein>
<dbReference type="KEGG" id="kmn:HW532_04495"/>
<dbReference type="InterPro" id="IPR012334">
    <property type="entry name" value="Pectin_lyas_fold"/>
</dbReference>
<name>A0A7S8C298_9HYPH</name>
<reference evidence="3 4" key="1">
    <citation type="submission" date="2020-06" db="EMBL/GenBank/DDBJ databases">
        <title>Genome sequence of 2 isolates from Red Sea Mangroves.</title>
        <authorList>
            <person name="Sefrji F."/>
            <person name="Michoud G."/>
            <person name="Merlino G."/>
            <person name="Daffonchio D."/>
        </authorList>
    </citation>
    <scope>NUCLEOTIDE SEQUENCE [LARGE SCALE GENOMIC DNA]</scope>
    <source>
        <strain evidence="3 4">R1DC25</strain>
    </source>
</reference>
<dbReference type="AlphaFoldDB" id="A0A7S8C298"/>
<feature type="signal peptide" evidence="1">
    <location>
        <begin position="1"/>
        <end position="28"/>
    </location>
</feature>
<keyword evidence="4" id="KW-1185">Reference proteome</keyword>
<feature type="chain" id="PRO_5032493743" evidence="1">
    <location>
        <begin position="29"/>
        <end position="451"/>
    </location>
</feature>
<dbReference type="SMART" id="SM00710">
    <property type="entry name" value="PbH1"/>
    <property type="match status" value="8"/>
</dbReference>